<dbReference type="EMBL" id="JPUO02000107">
    <property type="protein sequence ID" value="OQP80868.1"/>
    <property type="molecule type" value="Genomic_DNA"/>
</dbReference>
<gene>
    <name evidence="2" type="ORF">IA54_021585</name>
</gene>
<organism evidence="2 3">
    <name type="scientific">Xanthomonas phaseoli pv. syngonii LMG 9055</name>
    <dbReference type="NCBI Taxonomy" id="1437878"/>
    <lineage>
        <taxon>Bacteria</taxon>
        <taxon>Pseudomonadati</taxon>
        <taxon>Pseudomonadota</taxon>
        <taxon>Gammaproteobacteria</taxon>
        <taxon>Lysobacterales</taxon>
        <taxon>Lysobacteraceae</taxon>
        <taxon>Xanthomonas</taxon>
    </lineage>
</organism>
<dbReference type="Proteomes" id="UP000050343">
    <property type="component" value="Unassembled WGS sequence"/>
</dbReference>
<comment type="caution">
    <text evidence="2">The sequence shown here is derived from an EMBL/GenBank/DDBJ whole genome shotgun (WGS) entry which is preliminary data.</text>
</comment>
<protein>
    <submittedName>
        <fullName evidence="2">Uncharacterized protein</fullName>
    </submittedName>
</protein>
<proteinExistence type="predicted"/>
<reference evidence="2 3" key="1">
    <citation type="journal article" date="2016" name="Plant Pathol.">
        <title>Genetic characterization of strains named as Xanthomonas axonopodis pv. dieffenbachiae leads to a taxonomic revision of the X. axonopodis species complex.</title>
        <authorList>
            <person name="Constantin E.C."/>
            <person name="Cleenwerck I."/>
            <person name="Maes M."/>
            <person name="Baeyen S."/>
            <person name="Van Malderghem C."/>
            <person name="De Vos P."/>
            <person name="Cottyn B."/>
        </authorList>
    </citation>
    <scope>NUCLEOTIDE SEQUENCE [LARGE SCALE GENOMIC DNA]</scope>
    <source>
        <strain evidence="3">LMG9055</strain>
    </source>
</reference>
<evidence type="ECO:0000313" key="2">
    <source>
        <dbReference type="EMBL" id="OQP80868.1"/>
    </source>
</evidence>
<reference evidence="2 3" key="2">
    <citation type="journal article" date="2017" name="Plant Pathol.">
        <title>Pathogenicity and virulence gene content of Xanthomonas strains infecting Araceae, formerly known as Xanthomonas axonopodis pv. dieffenbachiae.</title>
        <authorList>
            <person name="Constantin E.C."/>
            <person name="Haegeman A."/>
            <person name="Van Vaerenbergh J."/>
            <person name="Baeyen S."/>
            <person name="Van Malderghem C."/>
            <person name="Maes M."/>
            <person name="Cottyn B."/>
        </authorList>
    </citation>
    <scope>NUCLEOTIDE SEQUENCE [LARGE SCALE GENOMIC DNA]</scope>
    <source>
        <strain evidence="3">LMG9055</strain>
    </source>
</reference>
<evidence type="ECO:0000313" key="3">
    <source>
        <dbReference type="Proteomes" id="UP000050343"/>
    </source>
</evidence>
<evidence type="ECO:0000256" key="1">
    <source>
        <dbReference type="SAM" id="MobiDB-lite"/>
    </source>
</evidence>
<feature type="compositionally biased region" description="Polar residues" evidence="1">
    <location>
        <begin position="1"/>
        <end position="16"/>
    </location>
</feature>
<feature type="region of interest" description="Disordered" evidence="1">
    <location>
        <begin position="1"/>
        <end position="33"/>
    </location>
</feature>
<accession>A0A1V9HDE9</accession>
<name>A0A1V9HDE9_9XANT</name>
<sequence>MPKSDSTAANVNTPTTTHDRFDVVSPHPYTKGDGEAGTEWFRCGVAFPHRSGGFTLKLRTVPVAIEGEVTLIVRKREPRDKGEGENWNLPD</sequence>
<dbReference type="AlphaFoldDB" id="A0A1V9HDE9"/>